<dbReference type="InterPro" id="IPR036515">
    <property type="entry name" value="Transposase_17_sf"/>
</dbReference>
<dbReference type="NCBIfam" id="NF033573">
    <property type="entry name" value="transpos_IS200"/>
    <property type="match status" value="1"/>
</dbReference>
<accession>A0A5K7ZST2</accession>
<name>A0A5K7ZST2_9BACT</name>
<organism evidence="2 3">
    <name type="scientific">Desulfosarcina ovata subsp. sediminis</name>
    <dbReference type="NCBI Taxonomy" id="885957"/>
    <lineage>
        <taxon>Bacteria</taxon>
        <taxon>Pseudomonadati</taxon>
        <taxon>Thermodesulfobacteriota</taxon>
        <taxon>Desulfobacteria</taxon>
        <taxon>Desulfobacterales</taxon>
        <taxon>Desulfosarcinaceae</taxon>
        <taxon>Desulfosarcina</taxon>
    </lineage>
</organism>
<dbReference type="Pfam" id="PF01797">
    <property type="entry name" value="Y1_Tnp"/>
    <property type="match status" value="1"/>
</dbReference>
<dbReference type="KEGG" id="dov:DSCO28_38350"/>
<dbReference type="SMART" id="SM01321">
    <property type="entry name" value="Y1_Tnp"/>
    <property type="match status" value="1"/>
</dbReference>
<dbReference type="Proteomes" id="UP000425960">
    <property type="component" value="Chromosome"/>
</dbReference>
<evidence type="ECO:0000313" key="3">
    <source>
        <dbReference type="Proteomes" id="UP000425960"/>
    </source>
</evidence>
<dbReference type="GO" id="GO:0006313">
    <property type="term" value="P:DNA transposition"/>
    <property type="evidence" value="ECO:0007669"/>
    <property type="project" value="InterPro"/>
</dbReference>
<dbReference type="InterPro" id="IPR002686">
    <property type="entry name" value="Transposase_17"/>
</dbReference>
<dbReference type="AlphaFoldDB" id="A0A5K7ZST2"/>
<dbReference type="PANTHER" id="PTHR33360:SF2">
    <property type="entry name" value="TRANSPOSASE FOR INSERTION SEQUENCE ELEMENT IS200"/>
    <property type="match status" value="1"/>
</dbReference>
<dbReference type="GO" id="GO:0004803">
    <property type="term" value="F:transposase activity"/>
    <property type="evidence" value="ECO:0007669"/>
    <property type="project" value="InterPro"/>
</dbReference>
<dbReference type="EMBL" id="AP021876">
    <property type="protein sequence ID" value="BBO83269.1"/>
    <property type="molecule type" value="Genomic_DNA"/>
</dbReference>
<dbReference type="SUPFAM" id="SSF143422">
    <property type="entry name" value="Transposase IS200-like"/>
    <property type="match status" value="1"/>
</dbReference>
<dbReference type="GO" id="GO:0003677">
    <property type="term" value="F:DNA binding"/>
    <property type="evidence" value="ECO:0007669"/>
    <property type="project" value="InterPro"/>
</dbReference>
<feature type="domain" description="Transposase IS200-like" evidence="1">
    <location>
        <begin position="1"/>
        <end position="76"/>
    </location>
</feature>
<dbReference type="PANTHER" id="PTHR33360">
    <property type="entry name" value="TRANSPOSASE FOR INSERTION SEQUENCE ELEMENT IS200"/>
    <property type="match status" value="1"/>
</dbReference>
<sequence>MNIQRDHMHIFAMIPPKVSVSDYCGMVKGRSAIRVFNKHKELKKQLYWGNHFWTQGYCVDTVGMDSDMIRKYVKYQEARERRMEQRSLF</sequence>
<dbReference type="Gene3D" id="3.30.70.1290">
    <property type="entry name" value="Transposase IS200-like"/>
    <property type="match status" value="1"/>
</dbReference>
<gene>
    <name evidence="2" type="ORF">DSCO28_38350</name>
</gene>
<evidence type="ECO:0000259" key="1">
    <source>
        <dbReference type="SMART" id="SM01321"/>
    </source>
</evidence>
<proteinExistence type="predicted"/>
<reference evidence="2 3" key="1">
    <citation type="submission" date="2019-11" db="EMBL/GenBank/DDBJ databases">
        <title>Comparative genomics of hydrocarbon-degrading Desulfosarcina strains.</title>
        <authorList>
            <person name="Watanabe M."/>
            <person name="Kojima H."/>
            <person name="Fukui M."/>
        </authorList>
    </citation>
    <scope>NUCLEOTIDE SEQUENCE [LARGE SCALE GENOMIC DNA]</scope>
    <source>
        <strain evidence="2 3">28bB2T</strain>
    </source>
</reference>
<protein>
    <recommendedName>
        <fullName evidence="1">Transposase IS200-like domain-containing protein</fullName>
    </recommendedName>
</protein>
<evidence type="ECO:0000313" key="2">
    <source>
        <dbReference type="EMBL" id="BBO83269.1"/>
    </source>
</evidence>